<dbReference type="Proteomes" id="UP001164581">
    <property type="component" value="Segment"/>
</dbReference>
<dbReference type="EMBL" id="ON932084">
    <property type="protein sequence ID" value="UYA99003.1"/>
    <property type="molecule type" value="Genomic_DNA"/>
</dbReference>
<organism evidence="1 2">
    <name type="scientific">Xanthomonas phage vB_Xar_IVIA-DoCa10</name>
    <dbReference type="NCBI Taxonomy" id="2975529"/>
    <lineage>
        <taxon>Viruses</taxon>
        <taxon>Duplodnaviria</taxon>
        <taxon>Heunggongvirae</taxon>
        <taxon>Uroviricota</taxon>
        <taxon>Caudoviricetes</taxon>
        <taxon>Mesyanzhinovviridae</taxon>
        <taxon>Bradleyvirinae</taxon>
        <taxon>Bosavirus</taxon>
        <taxon>Bosavirus Doca10</taxon>
    </lineage>
</organism>
<evidence type="ECO:0000313" key="2">
    <source>
        <dbReference type="Proteomes" id="UP001164581"/>
    </source>
</evidence>
<reference evidence="1 2" key="1">
    <citation type="submission" date="2022-07" db="EMBL/GenBank/DDBJ databases">
        <title>Comparative analysis of new lytic phages for the biological control of phytopathogenic Xanthomonas spp.</title>
        <authorList>
            <person name="Domingo-Calap M.L."/>
            <person name="Bernabeu-Gimeno M."/>
            <person name="Aure C.M."/>
            <person name="Marco-Noales E."/>
            <person name="Domingo-Calap P."/>
        </authorList>
    </citation>
    <scope>NUCLEOTIDE SEQUENCE [LARGE SCALE GENOMIC DNA]</scope>
</reference>
<accession>A0A9X9JNH2</accession>
<proteinExistence type="predicted"/>
<keyword evidence="2" id="KW-1185">Reference proteome</keyword>
<protein>
    <submittedName>
        <fullName evidence="1">Uncharacterized protein</fullName>
    </submittedName>
</protein>
<sequence>MEIVKAVDHESLAHRAIDMMQMMQHDSFGPIDAVRALPEYENLSAEDRKAVLDSLHKIIGR</sequence>
<name>A0A9X9JNH2_9CAUD</name>
<evidence type="ECO:0000313" key="1">
    <source>
        <dbReference type="EMBL" id="UYA99003.1"/>
    </source>
</evidence>
<gene>
    <name evidence="1" type="ORF">IVIADoCa10_18</name>
</gene>